<feature type="region of interest" description="Disordered" evidence="1">
    <location>
        <begin position="1"/>
        <end position="61"/>
    </location>
</feature>
<dbReference type="KEGG" id="baqk:QN215_04190"/>
<keyword evidence="2" id="KW-0472">Membrane</keyword>
<proteinExistence type="predicted"/>
<evidence type="ECO:0000313" key="3">
    <source>
        <dbReference type="EMBL" id="XDS45314.1"/>
    </source>
</evidence>
<protein>
    <submittedName>
        <fullName evidence="3">Tripartite tricarboxylate transporter TctB family protein</fullName>
    </submittedName>
</protein>
<dbReference type="AlphaFoldDB" id="A0AB39U8J5"/>
<dbReference type="EMBL" id="CP129674">
    <property type="protein sequence ID" value="XDS45314.1"/>
    <property type="molecule type" value="Genomic_DNA"/>
</dbReference>
<evidence type="ECO:0000256" key="2">
    <source>
        <dbReference type="SAM" id="Phobius"/>
    </source>
</evidence>
<name>A0AB39U8J5_9BIFI</name>
<reference evidence="3" key="1">
    <citation type="submission" date="2023-07" db="EMBL/GenBank/DDBJ databases">
        <title>Bifidobacterium aquikefiriaerophilum sp. nov. and Bifidobacterium eccum sp. nov., isolated from water kefir.</title>
        <authorList>
            <person name="Breselge S."/>
            <person name="Bellassi P."/>
            <person name="Barcenilla C."/>
            <person name="Alvarez-Ordonez A."/>
            <person name="Morelli L."/>
            <person name="Cotter P.D."/>
        </authorList>
    </citation>
    <scope>NUCLEOTIDE SEQUENCE</scope>
    <source>
        <strain evidence="3">WK041_4_12</strain>
    </source>
</reference>
<keyword evidence="2" id="KW-0812">Transmembrane</keyword>
<keyword evidence="2" id="KW-1133">Transmembrane helix</keyword>
<organism evidence="3">
    <name type="scientific">Bifidobacterium aquikefiricola</name>
    <dbReference type="NCBI Taxonomy" id="3059038"/>
    <lineage>
        <taxon>Bacteria</taxon>
        <taxon>Bacillati</taxon>
        <taxon>Actinomycetota</taxon>
        <taxon>Actinomycetes</taxon>
        <taxon>Bifidobacteriales</taxon>
        <taxon>Bifidobacteriaceae</taxon>
        <taxon>Bifidobacterium</taxon>
    </lineage>
</organism>
<feature type="transmembrane region" description="Helical" evidence="2">
    <location>
        <begin position="88"/>
        <end position="107"/>
    </location>
</feature>
<dbReference type="RefSeq" id="WP_369344852.1">
    <property type="nucleotide sequence ID" value="NZ_CP129674.1"/>
</dbReference>
<gene>
    <name evidence="3" type="ORF">QN215_04190</name>
</gene>
<feature type="compositionally biased region" description="Basic and acidic residues" evidence="1">
    <location>
        <begin position="39"/>
        <end position="48"/>
    </location>
</feature>
<feature type="transmembrane region" description="Helical" evidence="2">
    <location>
        <begin position="113"/>
        <end position="133"/>
    </location>
</feature>
<feature type="compositionally biased region" description="Basic residues" evidence="1">
    <location>
        <begin position="1"/>
        <end position="10"/>
    </location>
</feature>
<evidence type="ECO:0000256" key="1">
    <source>
        <dbReference type="SAM" id="MobiDB-lite"/>
    </source>
</evidence>
<accession>A0AB39U8J5</accession>
<sequence>MPNRSQRRANARNERKGIPAQYDQTRGRGRGGMVDEQSLQEKSRRMQTHETGVWKPTGHADVDIQRTATNKTMPAIATPSTFRQWLRMLSWILIVVSACAFVVIMWISTTPLWLVITVSAFFAIGVLSLFIVAGSPHENPNLDDHGTAV</sequence>